<keyword evidence="2" id="KW-0012">Acyltransferase</keyword>
<dbReference type="PROSITE" id="PS51186">
    <property type="entry name" value="GNAT"/>
    <property type="match status" value="1"/>
</dbReference>
<evidence type="ECO:0000256" key="1">
    <source>
        <dbReference type="ARBA" id="ARBA00022679"/>
    </source>
</evidence>
<dbReference type="SUPFAM" id="SSF55729">
    <property type="entry name" value="Acyl-CoA N-acyltransferases (Nat)"/>
    <property type="match status" value="1"/>
</dbReference>
<sequence>MPGPCFLEGDTVTLRPIEREDIDFLQRAMNDPRVWRSALDIDPMNHEQGAEFFETVISDSDSIHCLACDGEEPLGVVSLTGTQYGPDETVRSRDAELAYWFAPDHHGEGYGSDAAARMVQYAFEDRNLRRISARAGSFNDASIGLLESLGFEHEGTRRQAAWFRGEYHDMRLYGLLREEW</sequence>
<dbReference type="Gene3D" id="3.40.630.30">
    <property type="match status" value="1"/>
</dbReference>
<gene>
    <name evidence="5" type="ORF">MW046_07025</name>
</gene>
<dbReference type="InterPro" id="IPR051531">
    <property type="entry name" value="N-acetyltransferase"/>
</dbReference>
<evidence type="ECO:0000313" key="6">
    <source>
        <dbReference type="Proteomes" id="UP000831768"/>
    </source>
</evidence>
<dbReference type="PANTHER" id="PTHR43792:SF8">
    <property type="entry name" value="[RIBOSOMAL PROTEIN US5]-ALANINE N-ACETYLTRANSFERASE"/>
    <property type="match status" value="1"/>
</dbReference>
<evidence type="ECO:0000313" key="5">
    <source>
        <dbReference type="EMBL" id="UPM41745.1"/>
    </source>
</evidence>
<dbReference type="GeneID" id="71927786"/>
<dbReference type="InterPro" id="IPR016181">
    <property type="entry name" value="Acyl_CoA_acyltransferase"/>
</dbReference>
<dbReference type="PANTHER" id="PTHR43792">
    <property type="entry name" value="GNAT FAMILY, PUTATIVE (AFU_ORTHOLOGUE AFUA_3G00765)-RELATED-RELATED"/>
    <property type="match status" value="1"/>
</dbReference>
<dbReference type="Proteomes" id="UP000831768">
    <property type="component" value="Chromosome"/>
</dbReference>
<dbReference type="RefSeq" id="WP_247992425.1">
    <property type="nucleotide sequence ID" value="NZ_CP096019.1"/>
</dbReference>
<proteinExistence type="inferred from homology"/>
<dbReference type="AlphaFoldDB" id="A0A8T9ZYJ0"/>
<evidence type="ECO:0000259" key="4">
    <source>
        <dbReference type="PROSITE" id="PS51186"/>
    </source>
</evidence>
<accession>A0A8T9ZYJ0</accession>
<keyword evidence="1" id="KW-0808">Transferase</keyword>
<keyword evidence="6" id="KW-1185">Reference proteome</keyword>
<reference evidence="5" key="1">
    <citation type="submission" date="2022-04" db="EMBL/GenBank/DDBJ databases">
        <title>Halocatena sp. nov., isolated from a salt lake.</title>
        <authorList>
            <person name="Cui H.-L."/>
        </authorList>
    </citation>
    <scope>NUCLEOTIDE SEQUENCE</scope>
    <source>
        <strain evidence="5">AD-1</strain>
    </source>
</reference>
<evidence type="ECO:0000256" key="2">
    <source>
        <dbReference type="ARBA" id="ARBA00023315"/>
    </source>
</evidence>
<dbReference type="EMBL" id="CP096019">
    <property type="protein sequence ID" value="UPM41745.1"/>
    <property type="molecule type" value="Genomic_DNA"/>
</dbReference>
<dbReference type="Pfam" id="PF13302">
    <property type="entry name" value="Acetyltransf_3"/>
    <property type="match status" value="1"/>
</dbReference>
<name>A0A8T9ZYJ0_9EURY</name>
<feature type="domain" description="N-acetyltransferase" evidence="4">
    <location>
        <begin position="12"/>
        <end position="178"/>
    </location>
</feature>
<evidence type="ECO:0000256" key="3">
    <source>
        <dbReference type="ARBA" id="ARBA00038502"/>
    </source>
</evidence>
<dbReference type="GO" id="GO:0016747">
    <property type="term" value="F:acyltransferase activity, transferring groups other than amino-acyl groups"/>
    <property type="evidence" value="ECO:0007669"/>
    <property type="project" value="InterPro"/>
</dbReference>
<comment type="similarity">
    <text evidence="3">Belongs to the acetyltransferase family. RimJ subfamily.</text>
</comment>
<protein>
    <submittedName>
        <fullName evidence="5">GNAT family N-acetyltransferase</fullName>
    </submittedName>
</protein>
<dbReference type="InterPro" id="IPR000182">
    <property type="entry name" value="GNAT_dom"/>
</dbReference>
<organism evidence="5 6">
    <name type="scientific">Halocatena salina</name>
    <dbReference type="NCBI Taxonomy" id="2934340"/>
    <lineage>
        <taxon>Archaea</taxon>
        <taxon>Methanobacteriati</taxon>
        <taxon>Methanobacteriota</taxon>
        <taxon>Stenosarchaea group</taxon>
        <taxon>Halobacteria</taxon>
        <taxon>Halobacteriales</taxon>
        <taxon>Natronomonadaceae</taxon>
        <taxon>Halocatena</taxon>
    </lineage>
</organism>
<dbReference type="KEGG" id="haad:MW046_07025"/>